<evidence type="ECO:0000256" key="7">
    <source>
        <dbReference type="ARBA" id="ARBA00023317"/>
    </source>
</evidence>
<dbReference type="Pfam" id="PF01862">
    <property type="entry name" value="PvlArgDC"/>
    <property type="match status" value="1"/>
</dbReference>
<comment type="cofactor">
    <cofactor evidence="1">
        <name>pyruvate</name>
        <dbReference type="ChEBI" id="CHEBI:15361"/>
    </cofactor>
</comment>
<gene>
    <name evidence="9" type="ORF">GCM10009844_07650</name>
</gene>
<evidence type="ECO:0000256" key="6">
    <source>
        <dbReference type="ARBA" id="ARBA00023239"/>
    </source>
</evidence>
<dbReference type="PANTHER" id="PTHR40438:SF1">
    <property type="entry name" value="PYRUVOYL-DEPENDENT ARGININE DECARBOXYLASE"/>
    <property type="match status" value="1"/>
</dbReference>
<name>A0ABP5KY57_9ACTN</name>
<dbReference type="SUPFAM" id="SSF56271">
    <property type="entry name" value="Pyruvoyl-dependent histidine and arginine decarboxylases"/>
    <property type="match status" value="1"/>
</dbReference>
<comment type="caution">
    <text evidence="9">The sequence shown here is derived from an EMBL/GenBank/DDBJ whole genome shotgun (WGS) entry which is preliminary data.</text>
</comment>
<comment type="similarity">
    <text evidence="2">Belongs to the pyruvoyl-dependent arginine decarboxylase family.</text>
</comment>
<keyword evidence="6" id="KW-0456">Lyase</keyword>
<dbReference type="Gene3D" id="3.50.20.10">
    <property type="entry name" value="Pyruvoyl-Dependent Histidine Decarboxylase, subunit B"/>
    <property type="match status" value="1"/>
</dbReference>
<dbReference type="Proteomes" id="UP001501771">
    <property type="component" value="Unassembled WGS sequence"/>
</dbReference>
<keyword evidence="5" id="KW-0210">Decarboxylase</keyword>
<dbReference type="PANTHER" id="PTHR40438">
    <property type="entry name" value="PYRUVOYL-DEPENDENT ARGININE DECARBOXYLASE"/>
    <property type="match status" value="1"/>
</dbReference>
<dbReference type="InterPro" id="IPR016104">
    <property type="entry name" value="Pyr-dep_his/arg-deCO2ase"/>
</dbReference>
<organism evidence="9 10">
    <name type="scientific">Nocardioides koreensis</name>
    <dbReference type="NCBI Taxonomy" id="433651"/>
    <lineage>
        <taxon>Bacteria</taxon>
        <taxon>Bacillati</taxon>
        <taxon>Actinomycetota</taxon>
        <taxon>Actinomycetes</taxon>
        <taxon>Propionibacteriales</taxon>
        <taxon>Nocardioidaceae</taxon>
        <taxon>Nocardioides</taxon>
    </lineage>
</organism>
<evidence type="ECO:0000313" key="9">
    <source>
        <dbReference type="EMBL" id="GAA2139099.1"/>
    </source>
</evidence>
<keyword evidence="10" id="KW-1185">Reference proteome</keyword>
<reference evidence="10" key="1">
    <citation type="journal article" date="2019" name="Int. J. Syst. Evol. Microbiol.">
        <title>The Global Catalogue of Microorganisms (GCM) 10K type strain sequencing project: providing services to taxonomists for standard genome sequencing and annotation.</title>
        <authorList>
            <consortium name="The Broad Institute Genomics Platform"/>
            <consortium name="The Broad Institute Genome Sequencing Center for Infectious Disease"/>
            <person name="Wu L."/>
            <person name="Ma J."/>
        </authorList>
    </citation>
    <scope>NUCLEOTIDE SEQUENCE [LARGE SCALE GENOMIC DNA]</scope>
    <source>
        <strain evidence="10">JCM 16022</strain>
    </source>
</reference>
<dbReference type="SFLD" id="SFLDG01170">
    <property type="entry name" value="Pyruvoyl-dependent_arginine_de"/>
    <property type="match status" value="1"/>
</dbReference>
<keyword evidence="7" id="KW-0670">Pyruvate</keyword>
<evidence type="ECO:0000256" key="1">
    <source>
        <dbReference type="ARBA" id="ARBA00001928"/>
    </source>
</evidence>
<accession>A0ABP5KY57</accession>
<sequence>MEDQAGPDITIRTGSGQGHTKLSAFDHALLTAGVANFNLVTLSSVIPPRSRIRLVDTVLPGGHGDRLYCVLAAAHAEHPGETVWAGLGWVCDETGKGLFVEHTAGSEESLREQIELSLDDLTRNRGGGYGPVQTVTASAHYVDRPACALAIAAYEVSPWGPGA</sequence>
<evidence type="ECO:0000256" key="8">
    <source>
        <dbReference type="ARBA" id="ARBA00049309"/>
    </source>
</evidence>
<evidence type="ECO:0000256" key="4">
    <source>
        <dbReference type="ARBA" id="ARBA00014727"/>
    </source>
</evidence>
<evidence type="ECO:0000313" key="10">
    <source>
        <dbReference type="Proteomes" id="UP001501771"/>
    </source>
</evidence>
<protein>
    <recommendedName>
        <fullName evidence="4">Pyruvoyl-dependent arginine decarboxylase AaxB</fullName>
        <ecNumber evidence="3">4.1.1.19</ecNumber>
    </recommendedName>
</protein>
<dbReference type="SFLD" id="SFLDS00055">
    <property type="entry name" value="Pyruvoyl-Dependent_Histidine/A"/>
    <property type="match status" value="1"/>
</dbReference>
<evidence type="ECO:0000256" key="5">
    <source>
        <dbReference type="ARBA" id="ARBA00022793"/>
    </source>
</evidence>
<dbReference type="EMBL" id="BAAAQR010000001">
    <property type="protein sequence ID" value="GAA2139099.1"/>
    <property type="molecule type" value="Genomic_DNA"/>
</dbReference>
<dbReference type="EC" id="4.1.1.19" evidence="3"/>
<proteinExistence type="inferred from homology"/>
<evidence type="ECO:0000256" key="2">
    <source>
        <dbReference type="ARBA" id="ARBA00008611"/>
    </source>
</evidence>
<comment type="catalytic activity">
    <reaction evidence="8">
        <text>L-arginine + H(+) = agmatine + CO2</text>
        <dbReference type="Rhea" id="RHEA:17641"/>
        <dbReference type="ChEBI" id="CHEBI:15378"/>
        <dbReference type="ChEBI" id="CHEBI:16526"/>
        <dbReference type="ChEBI" id="CHEBI:32682"/>
        <dbReference type="ChEBI" id="CHEBI:58145"/>
        <dbReference type="EC" id="4.1.1.19"/>
    </reaction>
</comment>
<dbReference type="InterPro" id="IPR002724">
    <property type="entry name" value="Pyruvoyl-dep_arg_deCO2ase"/>
</dbReference>
<evidence type="ECO:0000256" key="3">
    <source>
        <dbReference type="ARBA" id="ARBA00012426"/>
    </source>
</evidence>
<dbReference type="InterPro" id="IPR016105">
    <property type="entry name" value="Pyr-dep_his/arg-deCO2ase_sand"/>
</dbReference>